<accession>A0A9W8DLY8</accession>
<dbReference type="InterPro" id="IPR002110">
    <property type="entry name" value="Ankyrin_rpt"/>
</dbReference>
<evidence type="ECO:0000256" key="3">
    <source>
        <dbReference type="ARBA" id="ARBA00023043"/>
    </source>
</evidence>
<dbReference type="SUPFAM" id="SSF48403">
    <property type="entry name" value="Ankyrin repeat"/>
    <property type="match status" value="1"/>
</dbReference>
<evidence type="ECO:0000256" key="2">
    <source>
        <dbReference type="ARBA" id="ARBA00022737"/>
    </source>
</evidence>
<feature type="repeat" description="ANK" evidence="4">
    <location>
        <begin position="54"/>
        <end position="86"/>
    </location>
</feature>
<evidence type="ECO:0000313" key="5">
    <source>
        <dbReference type="EMBL" id="KAJ1909440.1"/>
    </source>
</evidence>
<keyword evidence="6" id="KW-1185">Reference proteome</keyword>
<organism evidence="5 6">
    <name type="scientific">Tieghemiomyces parasiticus</name>
    <dbReference type="NCBI Taxonomy" id="78921"/>
    <lineage>
        <taxon>Eukaryota</taxon>
        <taxon>Fungi</taxon>
        <taxon>Fungi incertae sedis</taxon>
        <taxon>Zoopagomycota</taxon>
        <taxon>Kickxellomycotina</taxon>
        <taxon>Dimargaritomycetes</taxon>
        <taxon>Dimargaritales</taxon>
        <taxon>Dimargaritaceae</taxon>
        <taxon>Tieghemiomyces</taxon>
    </lineage>
</organism>
<proteinExistence type="predicted"/>
<dbReference type="PANTHER" id="PTHR24161:SF85">
    <property type="entry name" value="PALMITOYLTRANSFERASE HIP14"/>
    <property type="match status" value="1"/>
</dbReference>
<sequence length="160" mass="17614">MTATAAAQLGHSQETLFAFYVAILGNDHVSLRALLIHPGQQRLVDSPIIRDRNGGFNALMLATSLGHLECIDHLITAGADVNYRVDGRTPLHWAIRNVCGLLRLLTDPRVILDAVDDSGHTALQRARGEKDLRASAEMIEAEAARRQRRLARARPLRLIA</sequence>
<dbReference type="Gene3D" id="1.25.40.20">
    <property type="entry name" value="Ankyrin repeat-containing domain"/>
    <property type="match status" value="1"/>
</dbReference>
<dbReference type="EC" id="2.3.1.225" evidence="1"/>
<keyword evidence="3 4" id="KW-0040">ANK repeat</keyword>
<comment type="caution">
    <text evidence="5">The sequence shown here is derived from an EMBL/GenBank/DDBJ whole genome shotgun (WGS) entry which is preliminary data.</text>
</comment>
<gene>
    <name evidence="5" type="ORF">IWQ60_011166</name>
</gene>
<keyword evidence="2" id="KW-0677">Repeat</keyword>
<reference evidence="5" key="1">
    <citation type="submission" date="2022-07" db="EMBL/GenBank/DDBJ databases">
        <title>Phylogenomic reconstructions and comparative analyses of Kickxellomycotina fungi.</title>
        <authorList>
            <person name="Reynolds N.K."/>
            <person name="Stajich J.E."/>
            <person name="Barry K."/>
            <person name="Grigoriev I.V."/>
            <person name="Crous P."/>
            <person name="Smith M.E."/>
        </authorList>
    </citation>
    <scope>NUCLEOTIDE SEQUENCE</scope>
    <source>
        <strain evidence="5">RSA 861</strain>
    </source>
</reference>
<dbReference type="Pfam" id="PF12796">
    <property type="entry name" value="Ank_2"/>
    <property type="match status" value="1"/>
</dbReference>
<dbReference type="PROSITE" id="PS50088">
    <property type="entry name" value="ANK_REPEAT"/>
    <property type="match status" value="1"/>
</dbReference>
<protein>
    <recommendedName>
        <fullName evidence="1">protein S-acyltransferase</fullName>
        <ecNumber evidence="1">2.3.1.225</ecNumber>
    </recommendedName>
</protein>
<dbReference type="OrthoDB" id="539213at2759"/>
<dbReference type="AlphaFoldDB" id="A0A9W8DLY8"/>
<dbReference type="PANTHER" id="PTHR24161">
    <property type="entry name" value="ANK_REP_REGION DOMAIN-CONTAINING PROTEIN-RELATED"/>
    <property type="match status" value="1"/>
</dbReference>
<dbReference type="EMBL" id="JANBPT010001201">
    <property type="protein sequence ID" value="KAJ1909440.1"/>
    <property type="molecule type" value="Genomic_DNA"/>
</dbReference>
<dbReference type="InterPro" id="IPR036770">
    <property type="entry name" value="Ankyrin_rpt-contain_sf"/>
</dbReference>
<dbReference type="Proteomes" id="UP001150569">
    <property type="component" value="Unassembled WGS sequence"/>
</dbReference>
<evidence type="ECO:0000256" key="1">
    <source>
        <dbReference type="ARBA" id="ARBA00012210"/>
    </source>
</evidence>
<evidence type="ECO:0000313" key="6">
    <source>
        <dbReference type="Proteomes" id="UP001150569"/>
    </source>
</evidence>
<evidence type="ECO:0000256" key="4">
    <source>
        <dbReference type="PROSITE-ProRule" id="PRU00023"/>
    </source>
</evidence>
<name>A0A9W8DLY8_9FUNG</name>
<dbReference type="PROSITE" id="PS50297">
    <property type="entry name" value="ANK_REP_REGION"/>
    <property type="match status" value="1"/>
</dbReference>
<dbReference type="GO" id="GO:0019706">
    <property type="term" value="F:protein-cysteine S-palmitoyltransferase activity"/>
    <property type="evidence" value="ECO:0007669"/>
    <property type="project" value="UniProtKB-EC"/>
</dbReference>
<dbReference type="SMART" id="SM00248">
    <property type="entry name" value="ANK"/>
    <property type="match status" value="2"/>
</dbReference>